<feature type="compositionally biased region" description="Basic and acidic residues" evidence="2">
    <location>
        <begin position="9"/>
        <end position="20"/>
    </location>
</feature>
<evidence type="ECO:0000256" key="2">
    <source>
        <dbReference type="SAM" id="MobiDB-lite"/>
    </source>
</evidence>
<accession>Q3SEW3</accession>
<organism evidence="3 4">
    <name type="scientific">Thiobacillus denitrificans (strain ATCC 25259 / T1)</name>
    <dbReference type="NCBI Taxonomy" id="292415"/>
    <lineage>
        <taxon>Bacteria</taxon>
        <taxon>Pseudomonadati</taxon>
        <taxon>Pseudomonadota</taxon>
        <taxon>Betaproteobacteria</taxon>
        <taxon>Nitrosomonadales</taxon>
        <taxon>Thiobacillaceae</taxon>
        <taxon>Thiobacillus</taxon>
    </lineage>
</organism>
<keyword evidence="4" id="KW-1185">Reference proteome</keyword>
<evidence type="ECO:0000313" key="3">
    <source>
        <dbReference type="EMBL" id="AAZ97244.1"/>
    </source>
</evidence>
<dbReference type="Pfam" id="PF01436">
    <property type="entry name" value="NHL"/>
    <property type="match status" value="1"/>
</dbReference>
<dbReference type="OrthoDB" id="9774579at2"/>
<dbReference type="InterPro" id="IPR011042">
    <property type="entry name" value="6-blade_b-propeller_TolB-like"/>
</dbReference>
<dbReference type="PROSITE" id="PS51318">
    <property type="entry name" value="TAT"/>
    <property type="match status" value="1"/>
</dbReference>
<dbReference type="HOGENOM" id="CLU_534128_0_0_4"/>
<dbReference type="InterPro" id="IPR001258">
    <property type="entry name" value="NHL_repeat"/>
</dbReference>
<dbReference type="InterPro" id="IPR006311">
    <property type="entry name" value="TAT_signal"/>
</dbReference>
<dbReference type="Gene3D" id="2.120.10.30">
    <property type="entry name" value="TolB, C-terminal domain"/>
    <property type="match status" value="3"/>
</dbReference>
<feature type="region of interest" description="Disordered" evidence="2">
    <location>
        <begin position="1"/>
        <end position="20"/>
    </location>
</feature>
<dbReference type="EMBL" id="CP000116">
    <property type="protein sequence ID" value="AAZ97244.1"/>
    <property type="molecule type" value="Genomic_DNA"/>
</dbReference>
<name>Q3SEW3_THIDA</name>
<dbReference type="SUPFAM" id="SSF101898">
    <property type="entry name" value="NHL repeat"/>
    <property type="match status" value="1"/>
</dbReference>
<evidence type="ECO:0000256" key="1">
    <source>
        <dbReference type="ARBA" id="ARBA00022737"/>
    </source>
</evidence>
<gene>
    <name evidence="3" type="ordered locus">Tbd_1291</name>
</gene>
<dbReference type="RefSeq" id="WP_011311803.1">
    <property type="nucleotide sequence ID" value="NC_007404.1"/>
</dbReference>
<proteinExistence type="predicted"/>
<evidence type="ECO:0008006" key="5">
    <source>
        <dbReference type="Google" id="ProtNLM"/>
    </source>
</evidence>
<dbReference type="Proteomes" id="UP000008291">
    <property type="component" value="Chromosome"/>
</dbReference>
<dbReference type="STRING" id="292415.Tbd_1291"/>
<feature type="region of interest" description="Disordered" evidence="2">
    <location>
        <begin position="479"/>
        <end position="510"/>
    </location>
</feature>
<evidence type="ECO:0000313" key="4">
    <source>
        <dbReference type="Proteomes" id="UP000008291"/>
    </source>
</evidence>
<keyword evidence="1" id="KW-0677">Repeat</keyword>
<dbReference type="PANTHER" id="PTHR13833:SF71">
    <property type="entry name" value="NHL DOMAIN-CONTAINING PROTEIN"/>
    <property type="match status" value="1"/>
</dbReference>
<sequence length="510" mass="55275">MSDNTNTPHDSDAERGEASTLSRREMLKSLGMAGAVCAVGLTAVKGAQAALPTLSTPFSVATNEGFPLPKSPEEIWSLDYAGNLFPGMRNGPALSAFFYPATGMYIEDNGSIKVADARNSLIRNISNLGDVTIFSGSMQQYPFKDGSAVDTNFNSPNDIDKLSDGTYVVGDRENNAIRRVFADGSVKTIAGQGNCKNKYNGDQSIGTQALLNRPLTLTVARENTAWHTVDTVYFCDRDNQLIRKLVPNGDGTFAVVTVAGTPPTPGADPCGALTYYPGRVDGPTATAKFRGACGIVLSPDQRYLYIAERDNNIVRCIDLMNNVVSTYAGVLMVGQKQGAFVDGPANEARFNGCSQIDYDNAGNLYVADRFNHVIRKITPSADPMVGKMVSTYAGVPMQSGRISGPASKAKFYEPWGLSVDRKNNLIFIGDTANSRVAVIGPYKAIWAAFVERVNKSRLFEYQQLMALYQNYYRGEQMRDPQMPKSYASESTGEFSAPDGTLFSDAPRSTY</sequence>
<dbReference type="PANTHER" id="PTHR13833">
    <property type="match status" value="1"/>
</dbReference>
<reference evidence="3 4" key="1">
    <citation type="journal article" date="2006" name="J. Bacteriol.">
        <title>The genome sequence of the obligately chemolithoautotrophic, facultatively anaerobic bacterium Thiobacillus denitrificans.</title>
        <authorList>
            <person name="Beller H.R."/>
            <person name="Chain P.S."/>
            <person name="Letain T.E."/>
            <person name="Chakicherla A."/>
            <person name="Larimer F.W."/>
            <person name="Richardson P.M."/>
            <person name="Coleman M.A."/>
            <person name="Wood A.P."/>
            <person name="Kelly D.P."/>
        </authorList>
    </citation>
    <scope>NUCLEOTIDE SEQUENCE [LARGE SCALE GENOMIC DNA]</scope>
    <source>
        <strain evidence="3 4">ATCC 25259</strain>
    </source>
</reference>
<dbReference type="KEGG" id="tbd:Tbd_1291"/>
<protein>
    <recommendedName>
        <fullName evidence="5">NHL repeat-containing protein</fullName>
    </recommendedName>
</protein>
<dbReference type="AlphaFoldDB" id="Q3SEW3"/>
<dbReference type="eggNOG" id="COG3391">
    <property type="taxonomic scope" value="Bacteria"/>
</dbReference>